<feature type="region of interest" description="Disordered" evidence="4">
    <location>
        <begin position="385"/>
        <end position="421"/>
    </location>
</feature>
<dbReference type="GO" id="GO:0032426">
    <property type="term" value="C:stereocilium tip"/>
    <property type="evidence" value="ECO:0007669"/>
    <property type="project" value="TreeGrafter"/>
</dbReference>
<dbReference type="AlphaFoldDB" id="A0AAV4QPK9"/>
<dbReference type="Pfam" id="PF00595">
    <property type="entry name" value="PDZ"/>
    <property type="match status" value="2"/>
</dbReference>
<dbReference type="PANTHER" id="PTHR23116">
    <property type="entry name" value="PDZ DOMAIN CONTAINING WHIRLIN AND HARMONIN-RELATED"/>
    <property type="match status" value="1"/>
</dbReference>
<protein>
    <recommendedName>
        <fullName evidence="5">PDZ domain-containing protein</fullName>
    </recommendedName>
</protein>
<sequence length="631" mass="68871">MCIPVNNSRLPNGSASKWIPQGTTSTMEPYAASIIKVITLRRRGNAPLGFSIRGGWEHGTGVFISEIIPGSIAQKQGLRVGDQIVRINGFSIHRAIHMEVLSLLKTCPGIVLKIKRVGILPVKERDKDPVTWKIVEPPQSSLIYSDQVAHSRMNGSTLENSIIVKVEISVPGNASLGCSIAKGPEELPGIFMCTVKEGGIADQAGLQVGDQILDMNGTSFNDLKLSEAVARMKSAKDIRLTVKKGAGISLFLDNGSTHQLSNCNKNDDTISTSRSLRVTASHTCSSLIFTSHSLSATLKDHDFSGSCSSKSERSSFQSSVSSDSEKDYSISEESAFEAVSKKSRWPPPPQKKSPSPTAEDDAWILEEKRMIEEDRRKLEEEKRRLEEEKRKLELEKSSSLTSASTSNSTSSSSQPSSLETNCVKDNSFLNELQKVAARMNTKECRVFDEARNGNSVKANRPEIFKGKKGKEDAIKRMQHEMLMEEFREAHRKMFGQHSVMVMDENGKEEHTPKANGTESSSKVSIKAKAKPPPPPPKTVENNKECQKITVNGQIMGLQSQTMPRPEKLCPPLEKAPEKESLKITPSAPAAASNGVKVTVTGGRSLETSCSVAASKAKTGALVEVTPWTTRL</sequence>
<evidence type="ECO:0000259" key="5">
    <source>
        <dbReference type="PROSITE" id="PS50106"/>
    </source>
</evidence>
<accession>A0AAV4QPK9</accession>
<dbReference type="InterPro" id="IPR036034">
    <property type="entry name" value="PDZ_sf"/>
</dbReference>
<dbReference type="Gene3D" id="2.30.42.10">
    <property type="match status" value="2"/>
</dbReference>
<feature type="compositionally biased region" description="Basic and acidic residues" evidence="4">
    <location>
        <begin position="385"/>
        <end position="396"/>
    </location>
</feature>
<feature type="compositionally biased region" description="Low complexity" evidence="4">
    <location>
        <begin position="397"/>
        <end position="420"/>
    </location>
</feature>
<organism evidence="6 7">
    <name type="scientific">Caerostris extrusa</name>
    <name type="common">Bark spider</name>
    <name type="synonym">Caerostris bankana</name>
    <dbReference type="NCBI Taxonomy" id="172846"/>
    <lineage>
        <taxon>Eukaryota</taxon>
        <taxon>Metazoa</taxon>
        <taxon>Ecdysozoa</taxon>
        <taxon>Arthropoda</taxon>
        <taxon>Chelicerata</taxon>
        <taxon>Arachnida</taxon>
        <taxon>Araneae</taxon>
        <taxon>Araneomorphae</taxon>
        <taxon>Entelegynae</taxon>
        <taxon>Araneoidea</taxon>
        <taxon>Araneidae</taxon>
        <taxon>Caerostris</taxon>
    </lineage>
</organism>
<feature type="domain" description="PDZ" evidence="5">
    <location>
        <begin position="165"/>
        <end position="235"/>
    </location>
</feature>
<dbReference type="EMBL" id="BPLR01006560">
    <property type="protein sequence ID" value="GIY10769.1"/>
    <property type="molecule type" value="Genomic_DNA"/>
</dbReference>
<feature type="compositionally biased region" description="Low complexity" evidence="4">
    <location>
        <begin position="305"/>
        <end position="322"/>
    </location>
</feature>
<keyword evidence="3" id="KW-0966">Cell projection</keyword>
<dbReference type="Proteomes" id="UP001054945">
    <property type="component" value="Unassembled WGS sequence"/>
</dbReference>
<name>A0AAV4QPK9_CAEEX</name>
<dbReference type="SUPFAM" id="SSF50156">
    <property type="entry name" value="PDZ domain-like"/>
    <property type="match status" value="2"/>
</dbReference>
<evidence type="ECO:0000313" key="7">
    <source>
        <dbReference type="Proteomes" id="UP001054945"/>
    </source>
</evidence>
<feature type="region of interest" description="Disordered" evidence="4">
    <location>
        <begin position="305"/>
        <end position="324"/>
    </location>
</feature>
<dbReference type="SMART" id="SM00228">
    <property type="entry name" value="PDZ"/>
    <property type="match status" value="2"/>
</dbReference>
<comment type="subcellular location">
    <subcellularLocation>
        <location evidence="1">Cell projection</location>
    </subcellularLocation>
</comment>
<dbReference type="PANTHER" id="PTHR23116:SF36">
    <property type="entry name" value="HARMONIN"/>
    <property type="match status" value="1"/>
</dbReference>
<reference evidence="6 7" key="1">
    <citation type="submission" date="2021-06" db="EMBL/GenBank/DDBJ databases">
        <title>Caerostris extrusa draft genome.</title>
        <authorList>
            <person name="Kono N."/>
            <person name="Arakawa K."/>
        </authorList>
    </citation>
    <scope>NUCLEOTIDE SEQUENCE [LARGE SCALE GENOMIC DNA]</scope>
</reference>
<evidence type="ECO:0000256" key="2">
    <source>
        <dbReference type="ARBA" id="ARBA00022737"/>
    </source>
</evidence>
<gene>
    <name evidence="6" type="primary">USH1C</name>
    <name evidence="6" type="ORF">CEXT_639541</name>
</gene>
<proteinExistence type="predicted"/>
<keyword evidence="2" id="KW-0677">Repeat</keyword>
<feature type="region of interest" description="Disordered" evidence="4">
    <location>
        <begin position="337"/>
        <end position="362"/>
    </location>
</feature>
<comment type="caution">
    <text evidence="6">The sequence shown here is derived from an EMBL/GenBank/DDBJ whole genome shotgun (WGS) entry which is preliminary data.</text>
</comment>
<dbReference type="InterPro" id="IPR051844">
    <property type="entry name" value="USH2_Complex_Protein"/>
</dbReference>
<dbReference type="InterPro" id="IPR001478">
    <property type="entry name" value="PDZ"/>
</dbReference>
<dbReference type="GO" id="GO:0005929">
    <property type="term" value="C:cilium"/>
    <property type="evidence" value="ECO:0007669"/>
    <property type="project" value="TreeGrafter"/>
</dbReference>
<dbReference type="PROSITE" id="PS50106">
    <property type="entry name" value="PDZ"/>
    <property type="match status" value="2"/>
</dbReference>
<evidence type="ECO:0000256" key="3">
    <source>
        <dbReference type="ARBA" id="ARBA00023273"/>
    </source>
</evidence>
<dbReference type="GO" id="GO:0002142">
    <property type="term" value="C:stereocilia ankle link complex"/>
    <property type="evidence" value="ECO:0007669"/>
    <property type="project" value="TreeGrafter"/>
</dbReference>
<feature type="region of interest" description="Disordered" evidence="4">
    <location>
        <begin position="506"/>
        <end position="578"/>
    </location>
</feature>
<feature type="domain" description="PDZ" evidence="5">
    <location>
        <begin position="37"/>
        <end position="111"/>
    </location>
</feature>
<evidence type="ECO:0000256" key="1">
    <source>
        <dbReference type="ARBA" id="ARBA00004316"/>
    </source>
</evidence>
<evidence type="ECO:0000313" key="6">
    <source>
        <dbReference type="EMBL" id="GIY10769.1"/>
    </source>
</evidence>
<feature type="compositionally biased region" description="Polar residues" evidence="4">
    <location>
        <begin position="548"/>
        <end position="562"/>
    </location>
</feature>
<dbReference type="GO" id="GO:0005886">
    <property type="term" value="C:plasma membrane"/>
    <property type="evidence" value="ECO:0007669"/>
    <property type="project" value="TreeGrafter"/>
</dbReference>
<keyword evidence="7" id="KW-1185">Reference proteome</keyword>
<feature type="compositionally biased region" description="Polar residues" evidence="4">
    <location>
        <begin position="514"/>
        <end position="523"/>
    </location>
</feature>
<evidence type="ECO:0000256" key="4">
    <source>
        <dbReference type="SAM" id="MobiDB-lite"/>
    </source>
</evidence>